<evidence type="ECO:0000313" key="2">
    <source>
        <dbReference type="Proteomes" id="UP001432380"/>
    </source>
</evidence>
<proteinExistence type="predicted"/>
<protein>
    <submittedName>
        <fullName evidence="1">Uncharacterized protein</fullName>
    </submittedName>
</protein>
<accession>A0AAX4JHW6</accession>
<dbReference type="Gene3D" id="1.10.530.10">
    <property type="match status" value="1"/>
</dbReference>
<dbReference type="EMBL" id="PP079243">
    <property type="protein sequence ID" value="WVK89988.1"/>
    <property type="molecule type" value="Genomic_DNA"/>
</dbReference>
<sequence length="671" mass="69896">MALTWRNVDAPNLGTAVDASRVAANQFAGAASGLSDAIGAFGREQTRQADAAAQLAALRFQNPNDYRNALVDGSLFNGINTSRISADGAAALGSRVGQLINQATNQQELDKGAYNFGRQQKLNAATDAAGPAVAELLGAAQRGDRVGLQNAYAQNQGVLGGLTPDQQAQIASNNQGLVRGDLGNQRTGFDNAVAYRQDNDNQAAAAAFNELSRTSLTADDMRAGIARLAPNLSPGALQALLGRANQMFPGTIGPIGTAQAGGALFAGAPSSSGVAPGGAGAGGARGNAFDTMIGNGAFGTPQQPLTSMSMGDAINFGKNTLIPNTRNNASLGLAGTDKGSSAMGAFQITAGTMENYGPKVFGANWKNTQMTPENQDKLAKAIFDDNKGGNLKSTWASLPNATPGAYKDVPWEQMRNVIAGGEVGQSLPEIRANQRDLGTAANAAGALMQSRLSQNQSQGVSPDLTTTLPSTASNVEAAQELRKTVLQNVPEGVIVGQLNRIMRDGNVNAATAAAVLARNIDQADDSYNNSSWRPNGIGFRRAARNLGQFFSGDWTSQEHTSNLAGGKRFNMEGIKADIAGLKSGDTIVQTLDNQGIKDQQAAVQGARDAFNQASAQLAEATRRAQFDPSLRDRLPTYQANLQAAQQALALSLAQTQQNPAMLPINFQPNKK</sequence>
<organism evidence="1 2">
    <name type="scientific">Burkholderia phage vB_BpP_HN02</name>
    <dbReference type="NCBI Taxonomy" id="3116925"/>
    <lineage>
        <taxon>Viruses</taxon>
        <taxon>Duplodnaviria</taxon>
        <taxon>Heunggongvirae</taxon>
        <taxon>Uroviricota</taxon>
        <taxon>Caudoviricetes</taxon>
        <taxon>Schitoviridae</taxon>
    </lineage>
</organism>
<name>A0AAX4JHW6_9CAUD</name>
<reference evidence="1" key="1">
    <citation type="submission" date="2024-01" db="EMBL/GenBank/DDBJ databases">
        <authorList>
            <person name="Zhu Q."/>
        </authorList>
    </citation>
    <scope>NUCLEOTIDE SEQUENCE</scope>
</reference>
<evidence type="ECO:0000313" key="1">
    <source>
        <dbReference type="EMBL" id="WVK89988.1"/>
    </source>
</evidence>
<dbReference type="Proteomes" id="UP001432380">
    <property type="component" value="Segment"/>
</dbReference>